<dbReference type="EMBL" id="CAJVCH010300638">
    <property type="protein sequence ID" value="CAG7785662.1"/>
    <property type="molecule type" value="Genomic_DNA"/>
</dbReference>
<dbReference type="AlphaFoldDB" id="A0A8J2KC87"/>
<feature type="non-terminal residue" evidence="6">
    <location>
        <position position="1"/>
    </location>
</feature>
<comment type="subcellular location">
    <subcellularLocation>
        <location evidence="1">Membrane</location>
        <topology evidence="1">Multi-pass membrane protein</topology>
    </subcellularLocation>
</comment>
<dbReference type="OrthoDB" id="5951059at2759"/>
<gene>
    <name evidence="6" type="ORF">AFUS01_LOCUS24273</name>
</gene>
<evidence type="ECO:0000256" key="5">
    <source>
        <dbReference type="ARBA" id="ARBA00023224"/>
    </source>
</evidence>
<proteinExistence type="predicted"/>
<organism evidence="6 7">
    <name type="scientific">Allacma fusca</name>
    <dbReference type="NCBI Taxonomy" id="39272"/>
    <lineage>
        <taxon>Eukaryota</taxon>
        <taxon>Metazoa</taxon>
        <taxon>Ecdysozoa</taxon>
        <taxon>Arthropoda</taxon>
        <taxon>Hexapoda</taxon>
        <taxon>Collembola</taxon>
        <taxon>Symphypleona</taxon>
        <taxon>Sminthuridae</taxon>
        <taxon>Allacma</taxon>
    </lineage>
</organism>
<keyword evidence="2" id="KW-0297">G-protein coupled receptor</keyword>
<evidence type="ECO:0000256" key="3">
    <source>
        <dbReference type="ARBA" id="ARBA00023157"/>
    </source>
</evidence>
<dbReference type="GO" id="GO:0008227">
    <property type="term" value="F:G protein-coupled amine receptor activity"/>
    <property type="evidence" value="ECO:0007669"/>
    <property type="project" value="UniProtKB-ARBA"/>
</dbReference>
<evidence type="ECO:0000313" key="6">
    <source>
        <dbReference type="EMBL" id="CAG7785662.1"/>
    </source>
</evidence>
<keyword evidence="3" id="KW-1015">Disulfide bond</keyword>
<comment type="caution">
    <text evidence="6">The sequence shown here is derived from an EMBL/GenBank/DDBJ whole genome shotgun (WGS) entry which is preliminary data.</text>
</comment>
<evidence type="ECO:0000256" key="4">
    <source>
        <dbReference type="ARBA" id="ARBA00023170"/>
    </source>
</evidence>
<dbReference type="GO" id="GO:0043410">
    <property type="term" value="P:positive regulation of MAPK cascade"/>
    <property type="evidence" value="ECO:0007669"/>
    <property type="project" value="TreeGrafter"/>
</dbReference>
<keyword evidence="4" id="KW-0675">Receptor</keyword>
<dbReference type="PANTHER" id="PTHR24248:SF199">
    <property type="entry name" value="IP13425P-RELATED"/>
    <property type="match status" value="1"/>
</dbReference>
<dbReference type="SUPFAM" id="SSF81321">
    <property type="entry name" value="Family A G protein-coupled receptor-like"/>
    <property type="match status" value="1"/>
</dbReference>
<dbReference type="GO" id="GO:0005886">
    <property type="term" value="C:plasma membrane"/>
    <property type="evidence" value="ECO:0007669"/>
    <property type="project" value="TreeGrafter"/>
</dbReference>
<reference evidence="6" key="1">
    <citation type="submission" date="2021-06" db="EMBL/GenBank/DDBJ databases">
        <authorList>
            <person name="Hodson N. C."/>
            <person name="Mongue J. A."/>
            <person name="Jaron S. K."/>
        </authorList>
    </citation>
    <scope>NUCLEOTIDE SEQUENCE</scope>
</reference>
<keyword evidence="7" id="KW-1185">Reference proteome</keyword>
<name>A0A8J2KC87_9HEXA</name>
<evidence type="ECO:0000256" key="2">
    <source>
        <dbReference type="ARBA" id="ARBA00023040"/>
    </source>
</evidence>
<accession>A0A8J2KC87</accession>
<protein>
    <submittedName>
        <fullName evidence="6">Uncharacterized protein</fullName>
    </submittedName>
</protein>
<dbReference type="GO" id="GO:0071880">
    <property type="term" value="P:adenylate cyclase-activating adrenergic receptor signaling pathway"/>
    <property type="evidence" value="ECO:0007669"/>
    <property type="project" value="TreeGrafter"/>
</dbReference>
<dbReference type="PANTHER" id="PTHR24248">
    <property type="entry name" value="ADRENERGIC RECEPTOR-RELATED G-PROTEIN COUPLED RECEPTOR"/>
    <property type="match status" value="1"/>
</dbReference>
<evidence type="ECO:0000256" key="1">
    <source>
        <dbReference type="ARBA" id="ARBA00004141"/>
    </source>
</evidence>
<evidence type="ECO:0000313" key="7">
    <source>
        <dbReference type="Proteomes" id="UP000708208"/>
    </source>
</evidence>
<keyword evidence="5" id="KW-0807">Transducer</keyword>
<sequence length="86" mass="10110">WEIPGWVTSLFNWLGWANSALNPVIYATLNRDFRRPFKEILCFRCATLDSLMRKEFYHQQYGDDMVNLRNKQSIPIDSDAEPPTSL</sequence>
<dbReference type="Proteomes" id="UP000708208">
    <property type="component" value="Unassembled WGS sequence"/>
</dbReference>